<evidence type="ECO:0000313" key="2">
    <source>
        <dbReference type="EMBL" id="GBP48562.1"/>
    </source>
</evidence>
<gene>
    <name evidence="2" type="ORF">EVAR_38537_1</name>
</gene>
<evidence type="ECO:0000313" key="3">
    <source>
        <dbReference type="Proteomes" id="UP000299102"/>
    </source>
</evidence>
<name>A0A4C1WDM3_EUMVA</name>
<dbReference type="AlphaFoldDB" id="A0A4C1WDM3"/>
<organism evidence="2 3">
    <name type="scientific">Eumeta variegata</name>
    <name type="common">Bagworm moth</name>
    <name type="synonym">Eumeta japonica</name>
    <dbReference type="NCBI Taxonomy" id="151549"/>
    <lineage>
        <taxon>Eukaryota</taxon>
        <taxon>Metazoa</taxon>
        <taxon>Ecdysozoa</taxon>
        <taxon>Arthropoda</taxon>
        <taxon>Hexapoda</taxon>
        <taxon>Insecta</taxon>
        <taxon>Pterygota</taxon>
        <taxon>Neoptera</taxon>
        <taxon>Endopterygota</taxon>
        <taxon>Lepidoptera</taxon>
        <taxon>Glossata</taxon>
        <taxon>Ditrysia</taxon>
        <taxon>Tineoidea</taxon>
        <taxon>Psychidae</taxon>
        <taxon>Oiketicinae</taxon>
        <taxon>Eumeta</taxon>
    </lineage>
</organism>
<dbReference type="EMBL" id="BGZK01000526">
    <property type="protein sequence ID" value="GBP48562.1"/>
    <property type="molecule type" value="Genomic_DNA"/>
</dbReference>
<feature type="region of interest" description="Disordered" evidence="1">
    <location>
        <begin position="134"/>
        <end position="159"/>
    </location>
</feature>
<comment type="caution">
    <text evidence="2">The sequence shown here is derived from an EMBL/GenBank/DDBJ whole genome shotgun (WGS) entry which is preliminary data.</text>
</comment>
<proteinExistence type="predicted"/>
<accession>A0A4C1WDM3</accession>
<sequence length="240" mass="26627">MSAHLKILSPALDRSPSIFKVMASSITPRQACAGAVSYDIRAFASWFRGICRKRMETSARQKLQSINAGAHAFVVRRLLSNKKKLIPFRNSICTATPGGRGAVGGRSRETMPPLFPPRTIRIAGDPGFEVTTIPSSPYTNPTRRPAVKLSRRARRRTADASVHGNNLMTLDIANRRDTRCEAARRNNIRNPAATRTPGRVSRVFALARRWNHYGRRGGRVPGAEARRVSHAGRHRARKCV</sequence>
<keyword evidence="3" id="KW-1185">Reference proteome</keyword>
<reference evidence="2 3" key="1">
    <citation type="journal article" date="2019" name="Commun. Biol.">
        <title>The bagworm genome reveals a unique fibroin gene that provides high tensile strength.</title>
        <authorList>
            <person name="Kono N."/>
            <person name="Nakamura H."/>
            <person name="Ohtoshi R."/>
            <person name="Tomita M."/>
            <person name="Numata K."/>
            <person name="Arakawa K."/>
        </authorList>
    </citation>
    <scope>NUCLEOTIDE SEQUENCE [LARGE SCALE GENOMIC DNA]</scope>
</reference>
<evidence type="ECO:0000256" key="1">
    <source>
        <dbReference type="SAM" id="MobiDB-lite"/>
    </source>
</evidence>
<feature type="compositionally biased region" description="Basic residues" evidence="1">
    <location>
        <begin position="145"/>
        <end position="155"/>
    </location>
</feature>
<protein>
    <submittedName>
        <fullName evidence="2">Uncharacterized protein</fullName>
    </submittedName>
</protein>
<dbReference type="Proteomes" id="UP000299102">
    <property type="component" value="Unassembled WGS sequence"/>
</dbReference>